<accession>A0A8D8LUV9</accession>
<organism evidence="1">
    <name type="scientific">Cacopsylla melanoneura</name>
    <dbReference type="NCBI Taxonomy" id="428564"/>
    <lineage>
        <taxon>Eukaryota</taxon>
        <taxon>Metazoa</taxon>
        <taxon>Ecdysozoa</taxon>
        <taxon>Arthropoda</taxon>
        <taxon>Hexapoda</taxon>
        <taxon>Insecta</taxon>
        <taxon>Pterygota</taxon>
        <taxon>Neoptera</taxon>
        <taxon>Paraneoptera</taxon>
        <taxon>Hemiptera</taxon>
        <taxon>Sternorrhyncha</taxon>
        <taxon>Psylloidea</taxon>
        <taxon>Psyllidae</taxon>
        <taxon>Psyllinae</taxon>
        <taxon>Cacopsylla</taxon>
    </lineage>
</organism>
<protein>
    <submittedName>
        <fullName evidence="1">Uncharacterized protein</fullName>
    </submittedName>
</protein>
<name>A0A8D8LUV9_9HEMI</name>
<sequence>MIRNINILSVAGKTRKKKKQKQFNPQKTIRYIGITIRYLNPYYIIQSIFRNLTFFSGINLYRSNGLVLPNDLFSISFTFWHEKPLCKVANFCRKCKFADIMKQT</sequence>
<dbReference type="EMBL" id="HBUF01022693">
    <property type="protein sequence ID" value="CAG6611761.1"/>
    <property type="molecule type" value="Transcribed_RNA"/>
</dbReference>
<reference evidence="1" key="1">
    <citation type="submission" date="2021-05" db="EMBL/GenBank/DDBJ databases">
        <authorList>
            <person name="Alioto T."/>
            <person name="Alioto T."/>
            <person name="Gomez Garrido J."/>
        </authorList>
    </citation>
    <scope>NUCLEOTIDE SEQUENCE</scope>
</reference>
<dbReference type="AlphaFoldDB" id="A0A8D8LUV9"/>
<proteinExistence type="predicted"/>
<evidence type="ECO:0000313" key="1">
    <source>
        <dbReference type="EMBL" id="CAG6611761.1"/>
    </source>
</evidence>